<evidence type="ECO:0000256" key="2">
    <source>
        <dbReference type="ARBA" id="ARBA00022741"/>
    </source>
</evidence>
<evidence type="ECO:0000256" key="1">
    <source>
        <dbReference type="ARBA" id="ARBA00022448"/>
    </source>
</evidence>
<reference evidence="6 8" key="1">
    <citation type="journal article" date="2016" name="Front. Microbiol.">
        <title>Comprehensive Phylogenetic Analysis of Bovine Non-aureus Staphylococci Species Based on Whole-Genome Sequencing.</title>
        <authorList>
            <person name="Naushad S."/>
            <person name="Barkema H.W."/>
            <person name="Luby C."/>
            <person name="Condas L.A."/>
            <person name="Nobrega D.B."/>
            <person name="Carson D.A."/>
            <person name="De Buck J."/>
        </authorList>
    </citation>
    <scope>NUCLEOTIDE SEQUENCE [LARGE SCALE GENOMIC DNA]</scope>
    <source>
        <strain evidence="6 8">SNUC 4337</strain>
    </source>
</reference>
<dbReference type="Proteomes" id="UP000254412">
    <property type="component" value="Unassembled WGS sequence"/>
</dbReference>
<dbReference type="SMART" id="SM00382">
    <property type="entry name" value="AAA"/>
    <property type="match status" value="1"/>
</dbReference>
<dbReference type="EMBL" id="JAFNLT010000008">
    <property type="protein sequence ID" value="MBO1227597.1"/>
    <property type="molecule type" value="Genomic_DNA"/>
</dbReference>
<name>A0A291JNJ9_9STAP</name>
<dbReference type="EMBL" id="UHDS01000001">
    <property type="protein sequence ID" value="SUM56211.1"/>
    <property type="molecule type" value="Genomic_DNA"/>
</dbReference>
<protein>
    <submittedName>
        <fullName evidence="5">ABC transporter ATP-binding protein</fullName>
    </submittedName>
    <submittedName>
        <fullName evidence="7">ABC transporter family protein</fullName>
        <ecNumber evidence="7">3.6.3.-</ecNumber>
    </submittedName>
</protein>
<reference evidence="5 10" key="4">
    <citation type="submission" date="2021-03" db="EMBL/GenBank/DDBJ databases">
        <title>Staphylococci and Mammaliicocci in bats.</title>
        <authorList>
            <person name="Fountain K."/>
        </authorList>
    </citation>
    <scope>NUCLEOTIDE SEQUENCE [LARGE SCALE GENOMIC DNA]</scope>
    <source>
        <strain evidence="5 10">18_1_E_SW</strain>
    </source>
</reference>
<evidence type="ECO:0000313" key="8">
    <source>
        <dbReference type="Proteomes" id="UP000240400"/>
    </source>
</evidence>
<evidence type="ECO:0000259" key="4">
    <source>
        <dbReference type="PROSITE" id="PS50893"/>
    </source>
</evidence>
<dbReference type="GO" id="GO:0005524">
    <property type="term" value="F:ATP binding"/>
    <property type="evidence" value="ECO:0007669"/>
    <property type="project" value="UniProtKB-KW"/>
</dbReference>
<dbReference type="OrthoDB" id="9804819at2"/>
<dbReference type="GeneID" id="66777998"/>
<dbReference type="GO" id="GO:0016887">
    <property type="term" value="F:ATP hydrolysis activity"/>
    <property type="evidence" value="ECO:0007669"/>
    <property type="project" value="InterPro"/>
</dbReference>
<dbReference type="AlphaFoldDB" id="A0A291JNJ9"/>
<evidence type="ECO:0000256" key="3">
    <source>
        <dbReference type="ARBA" id="ARBA00022840"/>
    </source>
</evidence>
<reference evidence="7 9" key="3">
    <citation type="submission" date="2018-06" db="EMBL/GenBank/DDBJ databases">
        <authorList>
            <consortium name="Pathogen Informatics"/>
            <person name="Doyle S."/>
        </authorList>
    </citation>
    <scope>NUCLEOTIDE SEQUENCE [LARGE SCALE GENOMIC DNA]</scope>
    <source>
        <strain evidence="7 9">NCTC13834</strain>
    </source>
</reference>
<reference evidence="6" key="2">
    <citation type="submission" date="2018-03" db="EMBL/GenBank/DDBJ databases">
        <authorList>
            <person name="Keele B.F."/>
        </authorList>
    </citation>
    <scope>NUCLEOTIDE SEQUENCE</scope>
    <source>
        <strain evidence="6">SNUC 4337</strain>
    </source>
</reference>
<evidence type="ECO:0000313" key="10">
    <source>
        <dbReference type="Proteomes" id="UP000664081"/>
    </source>
</evidence>
<dbReference type="PROSITE" id="PS50893">
    <property type="entry name" value="ABC_TRANSPORTER_2"/>
    <property type="match status" value="1"/>
</dbReference>
<evidence type="ECO:0000313" key="7">
    <source>
        <dbReference type="EMBL" id="SUM56211.1"/>
    </source>
</evidence>
<keyword evidence="1" id="KW-0813">Transport</keyword>
<accession>A0A291JNJ9</accession>
<dbReference type="Proteomes" id="UP000664081">
    <property type="component" value="Unassembled WGS sequence"/>
</dbReference>
<dbReference type="EC" id="3.6.3.-" evidence="7"/>
<dbReference type="InterPro" id="IPR050763">
    <property type="entry name" value="ABC_transporter_ATP-binding"/>
</dbReference>
<dbReference type="Proteomes" id="UP000240400">
    <property type="component" value="Unassembled WGS sequence"/>
</dbReference>
<dbReference type="SUPFAM" id="SSF52540">
    <property type="entry name" value="P-loop containing nucleoside triphosphate hydrolases"/>
    <property type="match status" value="1"/>
</dbReference>
<dbReference type="InterPro" id="IPR017871">
    <property type="entry name" value="ABC_transporter-like_CS"/>
</dbReference>
<keyword evidence="7" id="KW-0378">Hydrolase</keyword>
<dbReference type="Gene3D" id="3.40.50.300">
    <property type="entry name" value="P-loop containing nucleotide triphosphate hydrolases"/>
    <property type="match status" value="1"/>
</dbReference>
<dbReference type="PROSITE" id="PS00211">
    <property type="entry name" value="ABC_TRANSPORTER_1"/>
    <property type="match status" value="1"/>
</dbReference>
<dbReference type="EMBL" id="PZHR01000001">
    <property type="protein sequence ID" value="PTK60999.1"/>
    <property type="molecule type" value="Genomic_DNA"/>
</dbReference>
<dbReference type="KEGG" id="snl:BJD96_13105"/>
<dbReference type="InterPro" id="IPR027417">
    <property type="entry name" value="P-loop_NTPase"/>
</dbReference>
<evidence type="ECO:0000313" key="5">
    <source>
        <dbReference type="EMBL" id="MBO1227597.1"/>
    </source>
</evidence>
<dbReference type="PANTHER" id="PTHR42711:SF13">
    <property type="entry name" value="ABC TRANSPORTER, ATP-BINDING PROTEIN"/>
    <property type="match status" value="1"/>
</dbReference>
<feature type="domain" description="ABC transporter" evidence="4">
    <location>
        <begin position="5"/>
        <end position="232"/>
    </location>
</feature>
<evidence type="ECO:0000313" key="6">
    <source>
        <dbReference type="EMBL" id="PTK60999.1"/>
    </source>
</evidence>
<evidence type="ECO:0000313" key="9">
    <source>
        <dbReference type="Proteomes" id="UP000254412"/>
    </source>
</evidence>
<keyword evidence="10" id="KW-1185">Reference proteome</keyword>
<organism evidence="7 9">
    <name type="scientific">Staphylococcus nepalensis</name>
    <dbReference type="NCBI Taxonomy" id="214473"/>
    <lineage>
        <taxon>Bacteria</taxon>
        <taxon>Bacillati</taxon>
        <taxon>Bacillota</taxon>
        <taxon>Bacilli</taxon>
        <taxon>Bacillales</taxon>
        <taxon>Staphylococcaceae</taxon>
        <taxon>Staphylococcus</taxon>
    </lineage>
</organism>
<dbReference type="InterPro" id="IPR003593">
    <property type="entry name" value="AAA+_ATPase"/>
</dbReference>
<dbReference type="PANTHER" id="PTHR42711">
    <property type="entry name" value="ABC TRANSPORTER ATP-BINDING PROTEIN"/>
    <property type="match status" value="1"/>
</dbReference>
<dbReference type="InterPro" id="IPR003439">
    <property type="entry name" value="ABC_transporter-like_ATP-bd"/>
</dbReference>
<proteinExistence type="predicted"/>
<sequence length="282" mass="31443">MDNVIEMENVTKSFKNKDAVQNMSFTVKKGEIFGFLGPSGSGKTTTIKMLTGSYCQSKGSLTVLGYRNENIGSNGFIDQIGILSDHSTAYERQSIADNLKLFAKLNDVPLQKIDDTLNFIGLTQDKKTLVKHLSAGMKQRVLLAKALIHEPELLFLDEPTASLDPLTIQHIHKGLKALNERGTTIFLTTHNMQEANDLCHRVAFIESGILKEIDTPDNFRFNHSNHTIKVMHKNNRSKTLPMTSESAQYISDMLEANDLKYISSDLPTLGDVFLKITGKELV</sequence>
<dbReference type="RefSeq" id="WP_096811043.1">
    <property type="nucleotide sequence ID" value="NZ_BMCF01000003.1"/>
</dbReference>
<keyword evidence="2" id="KW-0547">Nucleotide-binding</keyword>
<keyword evidence="3 5" id="KW-0067">ATP-binding</keyword>
<gene>
    <name evidence="6" type="ORF">BUZ61_00265</name>
    <name evidence="5" type="ORF">J3T88_09810</name>
    <name evidence="7" type="ORF">NCTC13834_02618</name>
</gene>
<dbReference type="Pfam" id="PF00005">
    <property type="entry name" value="ABC_tran"/>
    <property type="match status" value="1"/>
</dbReference>